<accession>A0A7M1SWW4</accession>
<dbReference type="Gene3D" id="3.40.50.300">
    <property type="entry name" value="P-loop containing nucleotide triphosphate hydrolases"/>
    <property type="match status" value="1"/>
</dbReference>
<dbReference type="AlphaFoldDB" id="A0A7M1SWW4"/>
<sequence length="250" mass="26713">MKVVAVYSTKGGAGKTSAALNLAWEASKSGRVLLWDLDAQGASTYLTGVKPKLKGGVAKLLTGSNGISEVARKADLPSVDGHHRIDVVPADDSYRELEVRLDAAKGSRRRLQKVLKDAAGSYDTVILDCPPGASLVAENAVRSADVIVTPVPPAALSLRSLEQVRELVADSAKPAPILAFLSMVDRRKLTHRRAAEELPAEHSEIVDVIVPASVVVERMGDERAPVATFAPRHHVAQAYADLWRLVAQHA</sequence>
<dbReference type="RefSeq" id="WP_193497897.1">
    <property type="nucleotide sequence ID" value="NZ_CP063169.1"/>
</dbReference>
<evidence type="ECO:0000313" key="2">
    <source>
        <dbReference type="EMBL" id="QOR71232.1"/>
    </source>
</evidence>
<evidence type="ECO:0000259" key="1">
    <source>
        <dbReference type="Pfam" id="PF13614"/>
    </source>
</evidence>
<dbReference type="SUPFAM" id="SSF52540">
    <property type="entry name" value="P-loop containing nucleoside triphosphate hydrolases"/>
    <property type="match status" value="1"/>
</dbReference>
<organism evidence="2 3">
    <name type="scientific">Ruania alkalisoli</name>
    <dbReference type="NCBI Taxonomy" id="2779775"/>
    <lineage>
        <taxon>Bacteria</taxon>
        <taxon>Bacillati</taxon>
        <taxon>Actinomycetota</taxon>
        <taxon>Actinomycetes</taxon>
        <taxon>Micrococcales</taxon>
        <taxon>Ruaniaceae</taxon>
        <taxon>Ruania</taxon>
    </lineage>
</organism>
<dbReference type="PANTHER" id="PTHR13696">
    <property type="entry name" value="P-LOOP CONTAINING NUCLEOSIDE TRIPHOSPHATE HYDROLASE"/>
    <property type="match status" value="1"/>
</dbReference>
<reference evidence="2 3" key="1">
    <citation type="submission" date="2020-10" db="EMBL/GenBank/DDBJ databases">
        <title>Haloactinobacterium sp. RN3S43, a bacterium isolated from saline soil.</title>
        <authorList>
            <person name="Sun J.-Q."/>
        </authorList>
    </citation>
    <scope>NUCLEOTIDE SEQUENCE [LARGE SCALE GENOMIC DNA]</scope>
    <source>
        <strain evidence="2 3">RN3S43</strain>
    </source>
</reference>
<dbReference type="PANTHER" id="PTHR13696:SF99">
    <property type="entry name" value="COBYRINIC ACID AC-DIAMIDE SYNTHASE"/>
    <property type="match status" value="1"/>
</dbReference>
<dbReference type="Proteomes" id="UP000593758">
    <property type="component" value="Chromosome"/>
</dbReference>
<dbReference type="Pfam" id="PF13614">
    <property type="entry name" value="AAA_31"/>
    <property type="match status" value="1"/>
</dbReference>
<keyword evidence="3" id="KW-1185">Reference proteome</keyword>
<protein>
    <submittedName>
        <fullName evidence="2">ParA family protein</fullName>
    </submittedName>
</protein>
<dbReference type="InterPro" id="IPR050678">
    <property type="entry name" value="DNA_Partitioning_ATPase"/>
</dbReference>
<gene>
    <name evidence="2" type="ORF">IM660_02690</name>
</gene>
<dbReference type="InterPro" id="IPR027417">
    <property type="entry name" value="P-loop_NTPase"/>
</dbReference>
<feature type="domain" description="AAA" evidence="1">
    <location>
        <begin position="1"/>
        <end position="168"/>
    </location>
</feature>
<evidence type="ECO:0000313" key="3">
    <source>
        <dbReference type="Proteomes" id="UP000593758"/>
    </source>
</evidence>
<dbReference type="InterPro" id="IPR025669">
    <property type="entry name" value="AAA_dom"/>
</dbReference>
<name>A0A7M1SWW4_9MICO</name>
<dbReference type="CDD" id="cd02042">
    <property type="entry name" value="ParAB_family"/>
    <property type="match status" value="1"/>
</dbReference>
<dbReference type="EMBL" id="CP063169">
    <property type="protein sequence ID" value="QOR71232.1"/>
    <property type="molecule type" value="Genomic_DNA"/>
</dbReference>
<dbReference type="KEGG" id="halt:IM660_02690"/>
<proteinExistence type="predicted"/>